<reference evidence="1" key="1">
    <citation type="journal article" date="2015" name="Nature">
        <title>Complex archaea that bridge the gap between prokaryotes and eukaryotes.</title>
        <authorList>
            <person name="Spang A."/>
            <person name="Saw J.H."/>
            <person name="Jorgensen S.L."/>
            <person name="Zaremba-Niedzwiedzka K."/>
            <person name="Martijn J."/>
            <person name="Lind A.E."/>
            <person name="van Eijk R."/>
            <person name="Schleper C."/>
            <person name="Guy L."/>
            <person name="Ettema T.J."/>
        </authorList>
    </citation>
    <scope>NUCLEOTIDE SEQUENCE</scope>
</reference>
<gene>
    <name evidence="1" type="ORF">LCGC14_2731780</name>
</gene>
<evidence type="ECO:0000313" key="1">
    <source>
        <dbReference type="EMBL" id="KKK89568.1"/>
    </source>
</evidence>
<organism evidence="1">
    <name type="scientific">marine sediment metagenome</name>
    <dbReference type="NCBI Taxonomy" id="412755"/>
    <lineage>
        <taxon>unclassified sequences</taxon>
        <taxon>metagenomes</taxon>
        <taxon>ecological metagenomes</taxon>
    </lineage>
</organism>
<comment type="caution">
    <text evidence="1">The sequence shown here is derived from an EMBL/GenBank/DDBJ whole genome shotgun (WGS) entry which is preliminary data.</text>
</comment>
<name>A0A0F8Z745_9ZZZZ</name>
<protein>
    <submittedName>
        <fullName evidence="1">Uncharacterized protein</fullName>
    </submittedName>
</protein>
<dbReference type="AlphaFoldDB" id="A0A0F8Z745"/>
<accession>A0A0F8Z745</accession>
<sequence>MVLTYLGNPKDLTKAELKELINLNITNKGQLIIELLERNKANIKEFFKVKNND</sequence>
<dbReference type="EMBL" id="LAZR01049469">
    <property type="protein sequence ID" value="KKK89568.1"/>
    <property type="molecule type" value="Genomic_DNA"/>
</dbReference>
<proteinExistence type="predicted"/>